<evidence type="ECO:0000313" key="2">
    <source>
        <dbReference type="EMBL" id="AEF81652.1"/>
    </source>
</evidence>
<dbReference type="AlphaFoldDB" id="F5YFP6"/>
<reference evidence="2 3" key="2">
    <citation type="journal article" date="2011" name="ISME J.">
        <title>RNA-seq reveals cooperative metabolic interactions between two termite-gut spirochete species in co-culture.</title>
        <authorList>
            <person name="Rosenthal A.Z."/>
            <person name="Matson E.G."/>
            <person name="Eldar A."/>
            <person name="Leadbetter J.R."/>
        </authorList>
    </citation>
    <scope>NUCLEOTIDE SEQUENCE [LARGE SCALE GENOMIC DNA]</scope>
    <source>
        <strain evidence="3">ATCC BAA-888 / DSM 13862 / ZAS-9</strain>
    </source>
</reference>
<accession>F5YFP6</accession>
<evidence type="ECO:0000256" key="1">
    <source>
        <dbReference type="SAM" id="MobiDB-lite"/>
    </source>
</evidence>
<dbReference type="KEGG" id="taz:TREAZ_2474"/>
<reference evidence="3" key="1">
    <citation type="submission" date="2009-12" db="EMBL/GenBank/DDBJ databases">
        <title>Complete sequence of Treponema azotonutricium strain ZAS-9.</title>
        <authorList>
            <person name="Tetu S.G."/>
            <person name="Matson E."/>
            <person name="Ren Q."/>
            <person name="Seshadri R."/>
            <person name="Elbourne L."/>
            <person name="Hassan K.A."/>
            <person name="Durkin A."/>
            <person name="Radune D."/>
            <person name="Mohamoud Y."/>
            <person name="Shay R."/>
            <person name="Jin S."/>
            <person name="Zhang X."/>
            <person name="Lucey K."/>
            <person name="Ballor N.R."/>
            <person name="Ottesen E."/>
            <person name="Rosenthal R."/>
            <person name="Allen A."/>
            <person name="Leadbetter J.R."/>
            <person name="Paulsen I.T."/>
        </authorList>
    </citation>
    <scope>NUCLEOTIDE SEQUENCE [LARGE SCALE GENOMIC DNA]</scope>
    <source>
        <strain evidence="3">ATCC BAA-888 / DSM 13862 / ZAS-9</strain>
    </source>
</reference>
<evidence type="ECO:0000313" key="3">
    <source>
        <dbReference type="Proteomes" id="UP000009222"/>
    </source>
</evidence>
<keyword evidence="3" id="KW-1185">Reference proteome</keyword>
<sequence>MIYPREDGITSNGGKGGDNRNRRRPFRRGSRDNDSRQENQGRQNQGTAHGNSGNSRTSNDNSRFERNKGVMFDRPKWTPPQAPSEPLPVPDCPWCGKPIKDIASAIADKDSGVPVHFDCVIARLSEGEILEKGDAVSYIGGGRFGIVHYLNPQDMRNFTIKKIFEWENKENRAEWRSTVCDHYSVT</sequence>
<name>F5YFP6_LEAAZ</name>
<gene>
    <name evidence="2" type="ordered locus">TREAZ_2474</name>
</gene>
<feature type="region of interest" description="Disordered" evidence="1">
    <location>
        <begin position="1"/>
        <end position="63"/>
    </location>
</feature>
<dbReference type="Proteomes" id="UP000009222">
    <property type="component" value="Chromosome"/>
</dbReference>
<dbReference type="EMBL" id="CP001841">
    <property type="protein sequence ID" value="AEF81652.1"/>
    <property type="molecule type" value="Genomic_DNA"/>
</dbReference>
<dbReference type="InParanoid" id="F5YFP6"/>
<proteinExistence type="predicted"/>
<feature type="compositionally biased region" description="Basic and acidic residues" evidence="1">
    <location>
        <begin position="29"/>
        <end position="39"/>
    </location>
</feature>
<dbReference type="HOGENOM" id="CLU_128613_1_0_12"/>
<dbReference type="STRING" id="545695.TREAZ_2474"/>
<organism evidence="2 3">
    <name type="scientific">Leadbettera azotonutricia (strain ATCC BAA-888 / DSM 13862 / ZAS-9)</name>
    <name type="common">Treponema azotonutricium</name>
    <dbReference type="NCBI Taxonomy" id="545695"/>
    <lineage>
        <taxon>Bacteria</taxon>
        <taxon>Pseudomonadati</taxon>
        <taxon>Spirochaetota</taxon>
        <taxon>Spirochaetia</taxon>
        <taxon>Spirochaetales</taxon>
        <taxon>Breznakiellaceae</taxon>
        <taxon>Leadbettera</taxon>
    </lineage>
</organism>
<dbReference type="eggNOG" id="ENOG50339QT">
    <property type="taxonomic scope" value="Bacteria"/>
</dbReference>
<protein>
    <submittedName>
        <fullName evidence="2">Uncharacterized protein</fullName>
    </submittedName>
</protein>
<feature type="compositionally biased region" description="Polar residues" evidence="1">
    <location>
        <begin position="40"/>
        <end position="61"/>
    </location>
</feature>